<dbReference type="SUPFAM" id="SSF55648">
    <property type="entry name" value="beta-lactamase-inhibitor protein, BLIP"/>
    <property type="match status" value="1"/>
</dbReference>
<proteinExistence type="predicted"/>
<feature type="compositionally biased region" description="Low complexity" evidence="1">
    <location>
        <begin position="37"/>
        <end position="70"/>
    </location>
</feature>
<dbReference type="InterPro" id="IPR024221">
    <property type="entry name" value="BLIP_dom_sf"/>
</dbReference>
<protein>
    <submittedName>
        <fullName evidence="2">DUF3862 domain-containing protein</fullName>
    </submittedName>
</protein>
<evidence type="ECO:0000313" key="2">
    <source>
        <dbReference type="EMBL" id="MST59604.1"/>
    </source>
</evidence>
<dbReference type="Proteomes" id="UP000434342">
    <property type="component" value="Unassembled WGS sequence"/>
</dbReference>
<accession>A0A6N7X851</accession>
<gene>
    <name evidence="2" type="ORF">FYJ69_01570</name>
</gene>
<organism evidence="2 3">
    <name type="scientific">Parafannyhessea umbonata</name>
    <dbReference type="NCBI Taxonomy" id="604330"/>
    <lineage>
        <taxon>Bacteria</taxon>
        <taxon>Bacillati</taxon>
        <taxon>Actinomycetota</taxon>
        <taxon>Coriobacteriia</taxon>
        <taxon>Coriobacteriales</taxon>
        <taxon>Atopobiaceae</taxon>
        <taxon>Parafannyhessea</taxon>
    </lineage>
</organism>
<comment type="caution">
    <text evidence="2">The sequence shown here is derived from an EMBL/GenBank/DDBJ whole genome shotgun (WGS) entry which is preliminary data.</text>
</comment>
<name>A0A6N7X851_9ACTN</name>
<dbReference type="InterPro" id="IPR009099">
    <property type="entry name" value="Beta-lactamas_inhib"/>
</dbReference>
<dbReference type="RefSeq" id="WP_154539489.1">
    <property type="nucleotide sequence ID" value="NZ_VUND01000001.1"/>
</dbReference>
<reference evidence="2 3" key="1">
    <citation type="submission" date="2019-08" db="EMBL/GenBank/DDBJ databases">
        <title>In-depth cultivation of the pig gut microbiome towards novel bacterial diversity and tailored functional studies.</title>
        <authorList>
            <person name="Wylensek D."/>
            <person name="Hitch T.C.A."/>
            <person name="Clavel T."/>
        </authorList>
    </citation>
    <scope>NUCLEOTIDE SEQUENCE [LARGE SCALE GENOMIC DNA]</scope>
    <source>
        <strain evidence="2 3">WB01_CNA04</strain>
    </source>
</reference>
<evidence type="ECO:0000313" key="3">
    <source>
        <dbReference type="Proteomes" id="UP000434342"/>
    </source>
</evidence>
<sequence length="220" mass="22663">MSKHNDSTPPRKKHRGLIVVIIVAVILIAIAAAGNGASNGSSNSSGDSASQSQGSANSPAASDSSASDSSAKIDADKFAKIESGMTYDQVKEIIGSDGTEQSTSAVGNTTTTIYEWDSDSFGVATVTFQDDKVVNKAQAGVGNKSTGTATMDKYNQVQTGMSYDQVKEIMGGDGELESDTDVSGSKSQLYLWNGESVGSNASITFTDGAVSSKAQFGLDE</sequence>
<feature type="region of interest" description="Disordered" evidence="1">
    <location>
        <begin position="37"/>
        <end position="72"/>
    </location>
</feature>
<evidence type="ECO:0000256" key="1">
    <source>
        <dbReference type="SAM" id="MobiDB-lite"/>
    </source>
</evidence>
<dbReference type="EMBL" id="VUND01000001">
    <property type="protein sequence ID" value="MST59604.1"/>
    <property type="molecule type" value="Genomic_DNA"/>
</dbReference>
<dbReference type="Pfam" id="PF07467">
    <property type="entry name" value="BLIP"/>
    <property type="match status" value="1"/>
</dbReference>
<dbReference type="Gene3D" id="3.10.450.730">
    <property type="entry name" value="BLIP domain"/>
    <property type="match status" value="1"/>
</dbReference>
<dbReference type="AlphaFoldDB" id="A0A6N7X851"/>